<gene>
    <name evidence="2" type="ORF">BEMITA_LOCUS7056</name>
</gene>
<dbReference type="SUPFAM" id="SSF82708">
    <property type="entry name" value="R3H domain"/>
    <property type="match status" value="1"/>
</dbReference>
<dbReference type="Gene3D" id="3.30.1370.50">
    <property type="entry name" value="R3H-like domain"/>
    <property type="match status" value="1"/>
</dbReference>
<dbReference type="PANTHER" id="PTHR32019:SF2">
    <property type="entry name" value="R3H DOMAIN-CONTAINING PROTEIN 4"/>
    <property type="match status" value="1"/>
</dbReference>
<dbReference type="AlphaFoldDB" id="A0A9P0ABA4"/>
<reference evidence="2" key="1">
    <citation type="submission" date="2021-12" db="EMBL/GenBank/DDBJ databases">
        <authorList>
            <person name="King R."/>
        </authorList>
    </citation>
    <scope>NUCLEOTIDE SEQUENCE</scope>
</reference>
<organism evidence="2 3">
    <name type="scientific">Bemisia tabaci</name>
    <name type="common">Sweetpotato whitefly</name>
    <name type="synonym">Aleurodes tabaci</name>
    <dbReference type="NCBI Taxonomy" id="7038"/>
    <lineage>
        <taxon>Eukaryota</taxon>
        <taxon>Metazoa</taxon>
        <taxon>Ecdysozoa</taxon>
        <taxon>Arthropoda</taxon>
        <taxon>Hexapoda</taxon>
        <taxon>Insecta</taxon>
        <taxon>Pterygota</taxon>
        <taxon>Neoptera</taxon>
        <taxon>Paraneoptera</taxon>
        <taxon>Hemiptera</taxon>
        <taxon>Sternorrhyncha</taxon>
        <taxon>Aleyrodoidea</taxon>
        <taxon>Aleyrodidae</taxon>
        <taxon>Aleyrodinae</taxon>
        <taxon>Bemisia</taxon>
    </lineage>
</organism>
<evidence type="ECO:0000313" key="2">
    <source>
        <dbReference type="EMBL" id="CAH0388116.1"/>
    </source>
</evidence>
<sequence>MGITRTGRDIDNQDESVSNYHSVNDPPEPSDLESEAVSVISEAVVDFDDEVVFIESDLNRLNDELTQLLVIEQPRRPAPRIRRRARSESLVYFLDKQVLNPKKMASLGKRAARRYANSMQLIAFAEKDLDADDVDSFLSRCREGPFYGLLSEKDSEELSKFISGLGLDEICPKKFLQSAEMKKEKPRKKSKNSTKDQFLAETAFRKISTYQRSLFKGRNSPRGIIETQENTLVNFFEASPAEIWESAELSDFERLIMHGVTEYYQLQSKSIPAKNKNKLMRVSNHKAKFSVPPLRLTEYLDCLDLQSNRSNCRTPKAA</sequence>
<accession>A0A9P0ABA4</accession>
<keyword evidence="3" id="KW-1185">Reference proteome</keyword>
<dbReference type="GO" id="GO:0003676">
    <property type="term" value="F:nucleic acid binding"/>
    <property type="evidence" value="ECO:0007669"/>
    <property type="project" value="InterPro"/>
</dbReference>
<feature type="compositionally biased region" description="Basic and acidic residues" evidence="1">
    <location>
        <begin position="1"/>
        <end position="11"/>
    </location>
</feature>
<feature type="region of interest" description="Disordered" evidence="1">
    <location>
        <begin position="1"/>
        <end position="32"/>
    </location>
</feature>
<evidence type="ECO:0000313" key="3">
    <source>
        <dbReference type="Proteomes" id="UP001152759"/>
    </source>
</evidence>
<evidence type="ECO:0000256" key="1">
    <source>
        <dbReference type="SAM" id="MobiDB-lite"/>
    </source>
</evidence>
<dbReference type="Proteomes" id="UP001152759">
    <property type="component" value="Chromosome 4"/>
</dbReference>
<dbReference type="InterPro" id="IPR039629">
    <property type="entry name" value="R3HDM4"/>
</dbReference>
<dbReference type="InterPro" id="IPR036867">
    <property type="entry name" value="R3H_dom_sf"/>
</dbReference>
<name>A0A9P0ABA4_BEMTA</name>
<dbReference type="KEGG" id="btab:109033518"/>
<protein>
    <recommendedName>
        <fullName evidence="4">R3H-associated N-terminal domain-containing protein</fullName>
    </recommendedName>
</protein>
<dbReference type="PANTHER" id="PTHR32019">
    <property type="entry name" value="R3H DOMAIN-CONTAINING PROTEIN 4"/>
    <property type="match status" value="1"/>
</dbReference>
<proteinExistence type="predicted"/>
<evidence type="ECO:0008006" key="4">
    <source>
        <dbReference type="Google" id="ProtNLM"/>
    </source>
</evidence>
<dbReference type="EMBL" id="OU963865">
    <property type="protein sequence ID" value="CAH0388116.1"/>
    <property type="molecule type" value="Genomic_DNA"/>
</dbReference>